<comment type="caution">
    <text evidence="1">The sequence shown here is derived from an EMBL/GenBank/DDBJ whole genome shotgun (WGS) entry which is preliminary data.</text>
</comment>
<sequence>MRTAVPLAEVLRGGRVESIHFGSVAVVDDSGSILLSLGDIETPVYPRSTTKALQALSLVESGAADHYNLTDQELALACASHRGEPEHAATARQMLERAGRDEASLECGVHWPTNAAATRALAATGIAPCALHNNCSGKHAGFICTACAENIDPTGYISPEHPIMQRVTRTLAEITGIPHTAANRGIDGCSIPTYAIPLRALALAFARFGTGKTLSSDRATSASRLRKAVAAAPFMISGTGGFDTRVMQELGTKAFTKIGAEGVLIASLPQTGLGIAIKCQDGALRGAEAAMAALLRRFGGSDFATNPVLNDLTRKELRNWNDILIGEIRASAHLTPVSEI</sequence>
<proteinExistence type="predicted"/>
<protein>
    <submittedName>
        <fullName evidence="1">Asparaginase</fullName>
    </submittedName>
</protein>
<evidence type="ECO:0000313" key="2">
    <source>
        <dbReference type="Proteomes" id="UP000615326"/>
    </source>
</evidence>
<evidence type="ECO:0000313" key="1">
    <source>
        <dbReference type="EMBL" id="NHO33451.1"/>
    </source>
</evidence>
<dbReference type="EMBL" id="WOSW01000028">
    <property type="protein sequence ID" value="NHO33451.1"/>
    <property type="molecule type" value="Genomic_DNA"/>
</dbReference>
<accession>A0ABX0KBB6</accession>
<name>A0ABX0KBB6_9PROT</name>
<organism evidence="1 2">
    <name type="scientific">Acetobacter fallax</name>
    <dbReference type="NCBI Taxonomy" id="1737473"/>
    <lineage>
        <taxon>Bacteria</taxon>
        <taxon>Pseudomonadati</taxon>
        <taxon>Pseudomonadota</taxon>
        <taxon>Alphaproteobacteria</taxon>
        <taxon>Acetobacterales</taxon>
        <taxon>Acetobacteraceae</taxon>
        <taxon>Acetobacter</taxon>
    </lineage>
</organism>
<dbReference type="PANTHER" id="PTHR42110">
    <property type="entry name" value="L-ASPARAGINASE, PUTATIVE (AFU_ORTHOLOGUE AFUA_3G11890)-RELATED"/>
    <property type="match status" value="1"/>
</dbReference>
<dbReference type="PANTHER" id="PTHR42110:SF1">
    <property type="entry name" value="L-ASPARAGINASE, PUTATIVE (AFU_ORTHOLOGUE AFUA_3G11890)-RELATED"/>
    <property type="match status" value="1"/>
</dbReference>
<dbReference type="Pfam" id="PF06089">
    <property type="entry name" value="Asparaginase_II"/>
    <property type="match status" value="1"/>
</dbReference>
<keyword evidence="2" id="KW-1185">Reference proteome</keyword>
<gene>
    <name evidence="1" type="ORF">GOB84_12935</name>
</gene>
<dbReference type="Proteomes" id="UP000615326">
    <property type="component" value="Unassembled WGS sequence"/>
</dbReference>
<reference evidence="1 2" key="1">
    <citation type="journal article" date="2020" name="Int. J. Syst. Evol. Microbiol.">
        <title>Novel acetic acid bacteria from cider fermentations: Acetobacter conturbans sp. nov. and Acetobacter fallax sp. nov.</title>
        <authorList>
            <person name="Sombolestani A.S."/>
            <person name="Cleenwerck I."/>
            <person name="Cnockaert M."/>
            <person name="Borremans W."/>
            <person name="Wieme A.D."/>
            <person name="De Vuyst L."/>
            <person name="Vandamme P."/>
        </authorList>
    </citation>
    <scope>NUCLEOTIDE SEQUENCE [LARGE SCALE GENOMIC DNA]</scope>
    <source>
        <strain evidence="1 2">LMG 1637</strain>
    </source>
</reference>
<dbReference type="InterPro" id="IPR010349">
    <property type="entry name" value="Asparaginase_II"/>
</dbReference>